<comment type="similarity">
    <text evidence="8">Belongs to the bacterial ring-hydroxylating dioxygenase ferredoxin component family.</text>
</comment>
<dbReference type="PANTHER" id="PTHR21496">
    <property type="entry name" value="FERREDOXIN-RELATED"/>
    <property type="match status" value="1"/>
</dbReference>
<keyword evidence="5" id="KW-0411">Iron-sulfur</keyword>
<comment type="cofactor">
    <cofactor evidence="7">
        <name>[2Fe-2S] cluster</name>
        <dbReference type="ChEBI" id="CHEBI:190135"/>
    </cofactor>
</comment>
<gene>
    <name evidence="10" type="ORF">C5Y83_25590</name>
</gene>
<dbReference type="PROSITE" id="PS51296">
    <property type="entry name" value="RIESKE"/>
    <property type="match status" value="1"/>
</dbReference>
<dbReference type="CDD" id="cd03467">
    <property type="entry name" value="Rieske"/>
    <property type="match status" value="1"/>
</dbReference>
<dbReference type="Pfam" id="PF13806">
    <property type="entry name" value="Rieske_2"/>
    <property type="match status" value="1"/>
</dbReference>
<name>A0A2S8FB96_9BACT</name>
<keyword evidence="1" id="KW-0001">2Fe-2S</keyword>
<dbReference type="OrthoDB" id="9795104at2"/>
<dbReference type="GO" id="GO:0042128">
    <property type="term" value="P:nitrate assimilation"/>
    <property type="evidence" value="ECO:0007669"/>
    <property type="project" value="UniProtKB-KW"/>
</dbReference>
<evidence type="ECO:0000256" key="4">
    <source>
        <dbReference type="ARBA" id="ARBA00023004"/>
    </source>
</evidence>
<dbReference type="GO" id="GO:0008942">
    <property type="term" value="F:nitrite reductase [NAD(P)H] activity"/>
    <property type="evidence" value="ECO:0007669"/>
    <property type="project" value="InterPro"/>
</dbReference>
<evidence type="ECO:0000256" key="8">
    <source>
        <dbReference type="ARBA" id="ARBA00038001"/>
    </source>
</evidence>
<dbReference type="GO" id="GO:0046872">
    <property type="term" value="F:metal ion binding"/>
    <property type="evidence" value="ECO:0007669"/>
    <property type="project" value="UniProtKB-KW"/>
</dbReference>
<keyword evidence="4" id="KW-0408">Iron</keyword>
<sequence length="140" mass="15256">MGRDRAVVDGSSRTLEVTCLCLSDHCFVSQFFQIATLADLPETGGRLVIVDEAWIGLFLSDGTVYAVDAMCPHAGANLAKGDVCDGVVLCPVHFWRFRLSDGRYLDADADRFNLKIYGVQIDGDAICVELSAEPKSVRLI</sequence>
<organism evidence="10 11">
    <name type="scientific">Blastopirellula marina</name>
    <dbReference type="NCBI Taxonomy" id="124"/>
    <lineage>
        <taxon>Bacteria</taxon>
        <taxon>Pseudomonadati</taxon>
        <taxon>Planctomycetota</taxon>
        <taxon>Planctomycetia</taxon>
        <taxon>Pirellulales</taxon>
        <taxon>Pirellulaceae</taxon>
        <taxon>Blastopirellula</taxon>
    </lineage>
</organism>
<evidence type="ECO:0000256" key="1">
    <source>
        <dbReference type="ARBA" id="ARBA00022714"/>
    </source>
</evidence>
<feature type="domain" description="Rieske" evidence="9">
    <location>
        <begin position="32"/>
        <end position="128"/>
    </location>
</feature>
<dbReference type="Proteomes" id="UP000238322">
    <property type="component" value="Unassembled WGS sequence"/>
</dbReference>
<evidence type="ECO:0000259" key="9">
    <source>
        <dbReference type="PROSITE" id="PS51296"/>
    </source>
</evidence>
<protein>
    <recommendedName>
        <fullName evidence="9">Rieske domain-containing protein</fullName>
    </recommendedName>
</protein>
<keyword evidence="6" id="KW-0534">Nitrate assimilation</keyword>
<dbReference type="AlphaFoldDB" id="A0A2S8FB96"/>
<evidence type="ECO:0000313" key="10">
    <source>
        <dbReference type="EMBL" id="PQO29443.1"/>
    </source>
</evidence>
<proteinExistence type="inferred from homology"/>
<evidence type="ECO:0000313" key="11">
    <source>
        <dbReference type="Proteomes" id="UP000238322"/>
    </source>
</evidence>
<dbReference type="SUPFAM" id="SSF50022">
    <property type="entry name" value="ISP domain"/>
    <property type="match status" value="1"/>
</dbReference>
<accession>A0A2S8FB96</accession>
<reference evidence="10 11" key="1">
    <citation type="submission" date="2018-02" db="EMBL/GenBank/DDBJ databases">
        <title>Comparative genomes isolates from brazilian mangrove.</title>
        <authorList>
            <person name="Araujo J.E."/>
            <person name="Taketani R.G."/>
            <person name="Silva M.C.P."/>
            <person name="Loureco M.V."/>
            <person name="Andreote F.D."/>
        </authorList>
    </citation>
    <scope>NUCLEOTIDE SEQUENCE [LARGE SCALE GENOMIC DNA]</scope>
    <source>
        <strain evidence="10 11">Hex-1 MGV</strain>
    </source>
</reference>
<dbReference type="Gene3D" id="2.102.10.10">
    <property type="entry name" value="Rieske [2Fe-2S] iron-sulphur domain"/>
    <property type="match status" value="1"/>
</dbReference>
<evidence type="ECO:0000256" key="6">
    <source>
        <dbReference type="ARBA" id="ARBA00023063"/>
    </source>
</evidence>
<evidence type="ECO:0000256" key="2">
    <source>
        <dbReference type="ARBA" id="ARBA00022723"/>
    </source>
</evidence>
<dbReference type="EMBL" id="PUHY01000015">
    <property type="protein sequence ID" value="PQO29443.1"/>
    <property type="molecule type" value="Genomic_DNA"/>
</dbReference>
<comment type="caution">
    <text evidence="10">The sequence shown here is derived from an EMBL/GenBank/DDBJ whole genome shotgun (WGS) entry which is preliminary data.</text>
</comment>
<keyword evidence="3" id="KW-0560">Oxidoreductase</keyword>
<dbReference type="InterPro" id="IPR017941">
    <property type="entry name" value="Rieske_2Fe-2S"/>
</dbReference>
<dbReference type="GO" id="GO:0051537">
    <property type="term" value="F:2 iron, 2 sulfur cluster binding"/>
    <property type="evidence" value="ECO:0007669"/>
    <property type="project" value="UniProtKB-KW"/>
</dbReference>
<keyword evidence="2" id="KW-0479">Metal-binding</keyword>
<dbReference type="InterPro" id="IPR036922">
    <property type="entry name" value="Rieske_2Fe-2S_sf"/>
</dbReference>
<dbReference type="PANTHER" id="PTHR21496:SF0">
    <property type="entry name" value="RIESKE DOMAIN-CONTAINING PROTEIN"/>
    <property type="match status" value="1"/>
</dbReference>
<evidence type="ECO:0000256" key="7">
    <source>
        <dbReference type="ARBA" id="ARBA00034078"/>
    </source>
</evidence>
<dbReference type="InterPro" id="IPR012748">
    <property type="entry name" value="Rieske-like_NirD"/>
</dbReference>
<evidence type="ECO:0000256" key="5">
    <source>
        <dbReference type="ARBA" id="ARBA00023014"/>
    </source>
</evidence>
<evidence type="ECO:0000256" key="3">
    <source>
        <dbReference type="ARBA" id="ARBA00023002"/>
    </source>
</evidence>